<organism evidence="3">
    <name type="scientific">Lichtheimia ramosa</name>
    <dbReference type="NCBI Taxonomy" id="688394"/>
    <lineage>
        <taxon>Eukaryota</taxon>
        <taxon>Fungi</taxon>
        <taxon>Fungi incertae sedis</taxon>
        <taxon>Mucoromycota</taxon>
        <taxon>Mucoromycotina</taxon>
        <taxon>Mucoromycetes</taxon>
        <taxon>Mucorales</taxon>
        <taxon>Lichtheimiaceae</taxon>
        <taxon>Lichtheimia</taxon>
    </lineage>
</organism>
<dbReference type="InterPro" id="IPR043502">
    <property type="entry name" value="DNA/RNA_pol_sf"/>
</dbReference>
<proteinExistence type="predicted"/>
<sequence>MVDAVSQKPSESRMQPTDPSTSVLASKHAPIHLATTMRVDTPEEMLSLSKVTAKTQLTNNKIRHSILNNTASASKTSSSNHAKTDITLTLVVPKPKGTKSKNHITTDQLNQFTRFMFPNCSFVLTKHVAIVCLHPSLVLDSTLVSTDERVVVASIMDQQRHTLCRVINSYVPAQTYARRDFLCSFLDLPFVQDVDTGPWLFMGDFNMNLHSHAVTQQSPVRSWVDWINMHFDDCFPKGLSTFTRGDSRTTIDYIYGHHSLRPRLTNAVLHYLPYSWTDHSLLTVDLLPARQDFGRGSWRFNPTLLYDEGFVKLLDHTIDLFFKTLDDPTHHHFTMSPQDQWESLKSLIQHTAKRHAQGATSRTKHRLATLQHRRQALLSTNTTSNITQVEQEIETITKKDTHQAMLRSATRWHEKGERNNAYFYRVIKSRQQQQTIQSLKCPDTNTVLHTQHDIIHAARTFYQDLYTPEEIDLTVMDRLFANIPSNVKLTTKDVSDVIARVHKADLLDLVAHTPTGKSPGLDGLPFEVYKHLVPRFNPFCSLLLQVIRDAFNGIFPTSWSTTRMVLLYKKGDPELLGNWRPLSLINSDAKLFTKLLANRFNDILPRLINPYQTGFLPHRLISDNGWLNQILMHNARSQAANNSSVAVFLDQEKAYDRVHPTYLERVLLHFGFPSSLVSSLCKLIFGTQIHISINGWLGAPFKQGRRLRQGDPLSPLLKV</sequence>
<evidence type="ECO:0000313" key="3">
    <source>
        <dbReference type="EMBL" id="CDS13143.1"/>
    </source>
</evidence>
<gene>
    <name evidence="3" type="ORF">LRAMOSA11507</name>
</gene>
<name>A0A077X1N9_9FUNG</name>
<dbReference type="PANTHER" id="PTHR31635:SF196">
    <property type="entry name" value="REVERSE TRANSCRIPTASE DOMAIN-CONTAINING PROTEIN-RELATED"/>
    <property type="match status" value="1"/>
</dbReference>
<dbReference type="InterPro" id="IPR000477">
    <property type="entry name" value="RT_dom"/>
</dbReference>
<feature type="region of interest" description="Disordered" evidence="1">
    <location>
        <begin position="1"/>
        <end position="29"/>
    </location>
</feature>
<accession>A0A077X1N9</accession>
<dbReference type="Pfam" id="PF00078">
    <property type="entry name" value="RVT_1"/>
    <property type="match status" value="1"/>
</dbReference>
<protein>
    <recommendedName>
        <fullName evidence="2">Reverse transcriptase domain-containing protein</fullName>
    </recommendedName>
</protein>
<feature type="domain" description="Reverse transcriptase" evidence="2">
    <location>
        <begin position="548"/>
        <end position="719"/>
    </location>
</feature>
<dbReference type="OrthoDB" id="2282763at2759"/>
<dbReference type="AlphaFoldDB" id="A0A077X1N9"/>
<dbReference type="InterPro" id="IPR036691">
    <property type="entry name" value="Endo/exonu/phosph_ase_sf"/>
</dbReference>
<evidence type="ECO:0000256" key="1">
    <source>
        <dbReference type="SAM" id="MobiDB-lite"/>
    </source>
</evidence>
<dbReference type="EMBL" id="LK023375">
    <property type="protein sequence ID" value="CDS13143.1"/>
    <property type="molecule type" value="Genomic_DNA"/>
</dbReference>
<dbReference type="PROSITE" id="PS50878">
    <property type="entry name" value="RT_POL"/>
    <property type="match status" value="1"/>
</dbReference>
<dbReference type="SUPFAM" id="SSF56219">
    <property type="entry name" value="DNase I-like"/>
    <property type="match status" value="1"/>
</dbReference>
<reference evidence="3" key="1">
    <citation type="journal article" date="2014" name="Genome Announc.">
        <title>De novo whole-genome sequence and genome annotation of Lichtheimia ramosa.</title>
        <authorList>
            <person name="Linde J."/>
            <person name="Schwartze V."/>
            <person name="Binder U."/>
            <person name="Lass-Florl C."/>
            <person name="Voigt K."/>
            <person name="Horn F."/>
        </authorList>
    </citation>
    <scope>NUCLEOTIDE SEQUENCE</scope>
    <source>
        <strain evidence="3">JMRC FSU:6197</strain>
    </source>
</reference>
<dbReference type="Gene3D" id="3.60.10.10">
    <property type="entry name" value="Endonuclease/exonuclease/phosphatase"/>
    <property type="match status" value="1"/>
</dbReference>
<dbReference type="SUPFAM" id="SSF56672">
    <property type="entry name" value="DNA/RNA polymerases"/>
    <property type="match status" value="1"/>
</dbReference>
<feature type="compositionally biased region" description="Polar residues" evidence="1">
    <location>
        <begin position="7"/>
        <end position="24"/>
    </location>
</feature>
<dbReference type="PANTHER" id="PTHR31635">
    <property type="entry name" value="REVERSE TRANSCRIPTASE DOMAIN-CONTAINING PROTEIN-RELATED"/>
    <property type="match status" value="1"/>
</dbReference>
<dbReference type="CDD" id="cd01650">
    <property type="entry name" value="RT_nLTR_like"/>
    <property type="match status" value="1"/>
</dbReference>
<evidence type="ECO:0000259" key="2">
    <source>
        <dbReference type="PROSITE" id="PS50878"/>
    </source>
</evidence>